<evidence type="ECO:0000313" key="10">
    <source>
        <dbReference type="Proteomes" id="UP001500339"/>
    </source>
</evidence>
<sequence length="235" mass="26792">MFTVLIRTIILYAVVIGAMRLMGKKQIGQLEPFELAITIMISELAALPMQDTRIPLLHGIIPIITLLTLQTILAILQLKSETFRKIINGSPSILIENGKIDIQELKYQRFNINDLMEELRLQGYYNISDVEYAILETSGQLSIIPKTELTPATKQDLHLLTKVNVNITQDKLPVTLILDGKVNFENLKLIKKDVSWLKKNLKRNDIEEFKDVFIALIDSHGKLYFQNYLGKTKGD</sequence>
<evidence type="ECO:0000256" key="7">
    <source>
        <dbReference type="SAM" id="Phobius"/>
    </source>
</evidence>
<comment type="caution">
    <text evidence="9">The sequence shown here is derived from an EMBL/GenBank/DDBJ whole genome shotgun (WGS) entry which is preliminary data.</text>
</comment>
<evidence type="ECO:0000256" key="2">
    <source>
        <dbReference type="ARBA" id="ARBA00006448"/>
    </source>
</evidence>
<proteinExistence type="inferred from homology"/>
<evidence type="ECO:0000256" key="1">
    <source>
        <dbReference type="ARBA" id="ARBA00004651"/>
    </source>
</evidence>
<dbReference type="Gene3D" id="3.30.240.20">
    <property type="entry name" value="bsu07140 like domains"/>
    <property type="match status" value="2"/>
</dbReference>
<evidence type="ECO:0000313" key="9">
    <source>
        <dbReference type="EMBL" id="GAA0728049.1"/>
    </source>
</evidence>
<evidence type="ECO:0000256" key="6">
    <source>
        <dbReference type="ARBA" id="ARBA00023136"/>
    </source>
</evidence>
<name>A0ABP3UDY4_9CLOT</name>
<dbReference type="InterPro" id="IPR007353">
    <property type="entry name" value="DUF421"/>
</dbReference>
<evidence type="ECO:0000259" key="8">
    <source>
        <dbReference type="Pfam" id="PF04239"/>
    </source>
</evidence>
<comment type="subcellular location">
    <subcellularLocation>
        <location evidence="1">Cell membrane</location>
        <topology evidence="1">Multi-pass membrane protein</topology>
    </subcellularLocation>
</comment>
<dbReference type="PANTHER" id="PTHR34582">
    <property type="entry name" value="UPF0702 TRANSMEMBRANE PROTEIN YCAP"/>
    <property type="match status" value="1"/>
</dbReference>
<dbReference type="Pfam" id="PF04239">
    <property type="entry name" value="DUF421"/>
    <property type="match status" value="1"/>
</dbReference>
<dbReference type="EMBL" id="BAAACF010000003">
    <property type="protein sequence ID" value="GAA0728049.1"/>
    <property type="molecule type" value="Genomic_DNA"/>
</dbReference>
<evidence type="ECO:0000256" key="4">
    <source>
        <dbReference type="ARBA" id="ARBA00022692"/>
    </source>
</evidence>
<dbReference type="Proteomes" id="UP001500339">
    <property type="component" value="Unassembled WGS sequence"/>
</dbReference>
<feature type="transmembrane region" description="Helical" evidence="7">
    <location>
        <begin position="56"/>
        <end position="76"/>
    </location>
</feature>
<evidence type="ECO:0000256" key="3">
    <source>
        <dbReference type="ARBA" id="ARBA00022475"/>
    </source>
</evidence>
<protein>
    <submittedName>
        <fullName evidence="9">DUF421 domain-containing protein</fullName>
    </submittedName>
</protein>
<dbReference type="PANTHER" id="PTHR34582:SF6">
    <property type="entry name" value="UPF0702 TRANSMEMBRANE PROTEIN YCAP"/>
    <property type="match status" value="1"/>
</dbReference>
<dbReference type="RefSeq" id="WP_343770378.1">
    <property type="nucleotide sequence ID" value="NZ_BAAACF010000003.1"/>
</dbReference>
<reference evidence="10" key="1">
    <citation type="journal article" date="2019" name="Int. J. Syst. Evol. Microbiol.">
        <title>The Global Catalogue of Microorganisms (GCM) 10K type strain sequencing project: providing services to taxonomists for standard genome sequencing and annotation.</title>
        <authorList>
            <consortium name="The Broad Institute Genomics Platform"/>
            <consortium name="The Broad Institute Genome Sequencing Center for Infectious Disease"/>
            <person name="Wu L."/>
            <person name="Ma J."/>
        </authorList>
    </citation>
    <scope>NUCLEOTIDE SEQUENCE [LARGE SCALE GENOMIC DNA]</scope>
    <source>
        <strain evidence="10">JCM 1405</strain>
    </source>
</reference>
<keyword evidence="10" id="KW-1185">Reference proteome</keyword>
<feature type="domain" description="YetF C-terminal" evidence="8">
    <location>
        <begin position="79"/>
        <end position="216"/>
    </location>
</feature>
<keyword evidence="5 7" id="KW-1133">Transmembrane helix</keyword>
<organism evidence="9 10">
    <name type="scientific">Clostridium malenominatum</name>
    <dbReference type="NCBI Taxonomy" id="1539"/>
    <lineage>
        <taxon>Bacteria</taxon>
        <taxon>Bacillati</taxon>
        <taxon>Bacillota</taxon>
        <taxon>Clostridia</taxon>
        <taxon>Eubacteriales</taxon>
        <taxon>Clostridiaceae</taxon>
        <taxon>Clostridium</taxon>
    </lineage>
</organism>
<evidence type="ECO:0000256" key="5">
    <source>
        <dbReference type="ARBA" id="ARBA00022989"/>
    </source>
</evidence>
<gene>
    <name evidence="9" type="ORF">GCM10008905_26400</name>
</gene>
<keyword evidence="3" id="KW-1003">Cell membrane</keyword>
<accession>A0ABP3UDY4</accession>
<comment type="similarity">
    <text evidence="2">Belongs to the UPF0702 family.</text>
</comment>
<feature type="transmembrane region" description="Helical" evidence="7">
    <location>
        <begin position="6"/>
        <end position="23"/>
    </location>
</feature>
<keyword evidence="4 7" id="KW-0812">Transmembrane</keyword>
<dbReference type="InterPro" id="IPR023090">
    <property type="entry name" value="UPF0702_alpha/beta_dom_sf"/>
</dbReference>
<keyword evidence="6 7" id="KW-0472">Membrane</keyword>